<reference evidence="2" key="1">
    <citation type="submission" date="2013-11" db="EMBL/GenBank/DDBJ databases">
        <title>Microbial diversity, functional groups and degradation webs in Northern and Southern Mediterranean and Red Sea marine crude oil polluted sites.</title>
        <authorList>
            <person name="Daffonchio D."/>
            <person name="Mapelli F."/>
            <person name="Ferrer M."/>
            <person name="Richter M."/>
            <person name="Cherif A."/>
            <person name="Malkawi H.I."/>
            <person name="Yakimov M.M."/>
            <person name="Abdel-Fattah Y.R."/>
            <person name="Blaghen M."/>
            <person name="Golyshin P.N."/>
            <person name="Kalogerakis N."/>
            <person name="Boon N."/>
            <person name="Magagnini M."/>
            <person name="Fava F."/>
        </authorList>
    </citation>
    <scope>NUCLEOTIDE SEQUENCE</scope>
</reference>
<protein>
    <submittedName>
        <fullName evidence="2">Secreted protein containing Flagellar basal body rod protein</fullName>
    </submittedName>
</protein>
<sequence>MSIAKAISSAMSGLTATARGTETVAANLSNVMTPGYARRDMQVSSQTVTGGS</sequence>
<name>A0A1B6NRJ9_9ZZZZ</name>
<organism evidence="2">
    <name type="scientific">marine sediment metagenome</name>
    <dbReference type="NCBI Taxonomy" id="412755"/>
    <lineage>
        <taxon>unclassified sequences</taxon>
        <taxon>metagenomes</taxon>
        <taxon>ecological metagenomes</taxon>
    </lineage>
</organism>
<feature type="non-terminal residue" evidence="2">
    <location>
        <position position="52"/>
    </location>
</feature>
<dbReference type="InterPro" id="IPR001444">
    <property type="entry name" value="Flag_bb_rod_N"/>
</dbReference>
<dbReference type="EMBL" id="AYSL01001484">
    <property type="protein sequence ID" value="KTF05921.1"/>
    <property type="molecule type" value="Genomic_DNA"/>
</dbReference>
<evidence type="ECO:0000313" key="2">
    <source>
        <dbReference type="EMBL" id="KTF05921.1"/>
    </source>
</evidence>
<accession>A0A1B6NRJ9</accession>
<comment type="caution">
    <text evidence="2">The sequence shown here is derived from an EMBL/GenBank/DDBJ whole genome shotgun (WGS) entry which is preliminary data.</text>
</comment>
<proteinExistence type="predicted"/>
<dbReference type="Pfam" id="PF00460">
    <property type="entry name" value="Flg_bb_rod"/>
    <property type="match status" value="1"/>
</dbReference>
<keyword evidence="2" id="KW-0966">Cell projection</keyword>
<keyword evidence="2" id="KW-0969">Cilium</keyword>
<dbReference type="AlphaFoldDB" id="A0A1B6NRJ9"/>
<keyword evidence="2" id="KW-0282">Flagellum</keyword>
<evidence type="ECO:0000259" key="1">
    <source>
        <dbReference type="Pfam" id="PF00460"/>
    </source>
</evidence>
<gene>
    <name evidence="2" type="ORF">MGSAQ_002583</name>
</gene>
<feature type="domain" description="Flagellar basal body rod protein N-terminal" evidence="1">
    <location>
        <begin position="9"/>
        <end position="36"/>
    </location>
</feature>